<dbReference type="InterPro" id="IPR005784">
    <property type="entry name" value="D_amino_transT"/>
</dbReference>
<dbReference type="GO" id="GO:0047810">
    <property type="term" value="F:D-alanine-2-oxoglutarate aminotransferase activity"/>
    <property type="evidence" value="ECO:0007669"/>
    <property type="project" value="UniProtKB-EC"/>
</dbReference>
<keyword evidence="7" id="KW-0808">Transferase</keyword>
<dbReference type="Pfam" id="PF01063">
    <property type="entry name" value="Aminotran_4"/>
    <property type="match status" value="1"/>
</dbReference>
<evidence type="ECO:0000256" key="11">
    <source>
        <dbReference type="RuleBase" id="RU004516"/>
    </source>
</evidence>
<evidence type="ECO:0000256" key="3">
    <source>
        <dbReference type="ARBA" id="ARBA00011738"/>
    </source>
</evidence>
<reference evidence="13 14" key="1">
    <citation type="journal article" date="2005" name="Int. J. Syst. Evol. Microbiol.">
        <title>Bacillus cibi sp. nov., isolated from jeotgal, a traditional Korean fermented seafood.</title>
        <authorList>
            <person name="Yoon J.H."/>
            <person name="Lee C.H."/>
            <person name="Oh T.K."/>
        </authorList>
    </citation>
    <scope>NUCLEOTIDE SEQUENCE [LARGE SCALE GENOMIC DNA]</scope>
    <source>
        <strain evidence="13 14">DSM 16189</strain>
    </source>
</reference>
<comment type="function">
    <text evidence="12">Acts on the D-isomers of alanine, leucine, aspartate, glutamate, aminobutyrate, norvaline and asparagine. The enzyme transfers an amino group from a substrate D-amino acid to the pyridoxal phosphate cofactor to form pyridoxamine and an alpha-keto acid in the first half-reaction.</text>
</comment>
<dbReference type="GO" id="GO:0005829">
    <property type="term" value="C:cytosol"/>
    <property type="evidence" value="ECO:0007669"/>
    <property type="project" value="TreeGrafter"/>
</dbReference>
<evidence type="ECO:0000256" key="2">
    <source>
        <dbReference type="ARBA" id="ARBA00009320"/>
    </source>
</evidence>
<accession>A0A084GJ19</accession>
<sequence length="285" mass="31975">MYILVNGEYKKRDEVAIDLEDRGHQFGDGVYEVIRVYDGAFFAMKEHMERFIRSAEEIKIDLPYTIGELTGQLEELLRLNKTEDGGIYMQVTRGAAARKHLFPGKDTRPELTAYPIPCSKPAKEQEVGISLSLLEDVRWLRCDIKSLNLLGNVLAKQEAHDRGAYEALLHRSGMITEGSSSNFYGVKNGSVFTHPANNLILNGVTRMKVEELCRQNGIEFLEERLSTEGLVSLDEAFITSTTSEVIPVIKVDEGKIGEGIPGPVTRKLQKLFDELIAKETKVVEK</sequence>
<dbReference type="STRING" id="246786.GS18_0221095"/>
<name>A0A084GJ19_METID</name>
<gene>
    <name evidence="13" type="ORF">GS18_0221095</name>
</gene>
<comment type="catalytic activity">
    <reaction evidence="9 12">
        <text>D-alanine + 2-oxoglutarate = D-glutamate + pyruvate</text>
        <dbReference type="Rhea" id="RHEA:15869"/>
        <dbReference type="ChEBI" id="CHEBI:15361"/>
        <dbReference type="ChEBI" id="CHEBI:16810"/>
        <dbReference type="ChEBI" id="CHEBI:29986"/>
        <dbReference type="ChEBI" id="CHEBI:57416"/>
        <dbReference type="EC" id="2.6.1.21"/>
    </reaction>
</comment>
<dbReference type="OrthoDB" id="9805628at2"/>
<evidence type="ECO:0000313" key="14">
    <source>
        <dbReference type="Proteomes" id="UP000028549"/>
    </source>
</evidence>
<dbReference type="GO" id="GO:0046416">
    <property type="term" value="P:D-amino acid metabolic process"/>
    <property type="evidence" value="ECO:0007669"/>
    <property type="project" value="InterPro"/>
</dbReference>
<evidence type="ECO:0000256" key="1">
    <source>
        <dbReference type="ARBA" id="ARBA00001933"/>
    </source>
</evidence>
<dbReference type="PANTHER" id="PTHR42743">
    <property type="entry name" value="AMINO-ACID AMINOTRANSFERASE"/>
    <property type="match status" value="1"/>
</dbReference>
<dbReference type="GO" id="GO:0008652">
    <property type="term" value="P:amino acid biosynthetic process"/>
    <property type="evidence" value="ECO:0007669"/>
    <property type="project" value="UniProtKB-ARBA"/>
</dbReference>
<dbReference type="FunFam" id="3.20.10.10:FF:000002">
    <property type="entry name" value="D-alanine aminotransferase"/>
    <property type="match status" value="1"/>
</dbReference>
<keyword evidence="6 13" id="KW-0032">Aminotransferase</keyword>
<dbReference type="SUPFAM" id="SSF56752">
    <property type="entry name" value="D-aminoacid aminotransferase-like PLP-dependent enzymes"/>
    <property type="match status" value="1"/>
</dbReference>
<dbReference type="GO" id="GO:0046394">
    <property type="term" value="P:carboxylic acid biosynthetic process"/>
    <property type="evidence" value="ECO:0007669"/>
    <property type="project" value="UniProtKB-ARBA"/>
</dbReference>
<dbReference type="Gene3D" id="3.20.10.10">
    <property type="entry name" value="D-amino Acid Aminotransferase, subunit A, domain 2"/>
    <property type="match status" value="1"/>
</dbReference>
<evidence type="ECO:0000256" key="12">
    <source>
        <dbReference type="RuleBase" id="RU004520"/>
    </source>
</evidence>
<evidence type="ECO:0000256" key="4">
    <source>
        <dbReference type="ARBA" id="ARBA00012874"/>
    </source>
</evidence>
<dbReference type="AlphaFoldDB" id="A0A084GJ19"/>
<comment type="cofactor">
    <cofactor evidence="1 11">
        <name>pyridoxal 5'-phosphate</name>
        <dbReference type="ChEBI" id="CHEBI:597326"/>
    </cofactor>
</comment>
<dbReference type="CDD" id="cd01558">
    <property type="entry name" value="D-AAT_like"/>
    <property type="match status" value="1"/>
</dbReference>
<evidence type="ECO:0000256" key="9">
    <source>
        <dbReference type="ARBA" id="ARBA00047911"/>
    </source>
</evidence>
<evidence type="ECO:0000256" key="8">
    <source>
        <dbReference type="ARBA" id="ARBA00022898"/>
    </source>
</evidence>
<keyword evidence="8 11" id="KW-0663">Pyridoxal phosphate</keyword>
<dbReference type="InterPro" id="IPR036038">
    <property type="entry name" value="Aminotransferase-like"/>
</dbReference>
<dbReference type="PANTHER" id="PTHR42743:SF10">
    <property type="entry name" value="D-ALANINE AMINOTRANSFERASE"/>
    <property type="match status" value="1"/>
</dbReference>
<dbReference type="InterPro" id="IPR001544">
    <property type="entry name" value="Aminotrans_IV"/>
</dbReference>
<dbReference type="InterPro" id="IPR043131">
    <property type="entry name" value="BCAT-like_N"/>
</dbReference>
<protein>
    <recommendedName>
        <fullName evidence="5 12">D-alanine aminotransferase</fullName>
        <ecNumber evidence="4 12">2.6.1.21</ecNumber>
    </recommendedName>
</protein>
<comment type="similarity">
    <text evidence="2 10">Belongs to the class-IV pyridoxal-phosphate-dependent aminotransferase family.</text>
</comment>
<evidence type="ECO:0000256" key="5">
    <source>
        <dbReference type="ARBA" id="ARBA00021779"/>
    </source>
</evidence>
<dbReference type="Gene3D" id="3.30.470.10">
    <property type="match status" value="1"/>
</dbReference>
<dbReference type="Proteomes" id="UP000028549">
    <property type="component" value="Unassembled WGS sequence"/>
</dbReference>
<evidence type="ECO:0000256" key="10">
    <source>
        <dbReference type="RuleBase" id="RU004106"/>
    </source>
</evidence>
<dbReference type="InterPro" id="IPR043132">
    <property type="entry name" value="BCAT-like_C"/>
</dbReference>
<comment type="caution">
    <text evidence="13">The sequence shown here is derived from an EMBL/GenBank/DDBJ whole genome shotgun (WGS) entry which is preliminary data.</text>
</comment>
<evidence type="ECO:0000313" key="13">
    <source>
        <dbReference type="EMBL" id="KEZ47331.1"/>
    </source>
</evidence>
<dbReference type="GO" id="GO:0030170">
    <property type="term" value="F:pyridoxal phosphate binding"/>
    <property type="evidence" value="ECO:0007669"/>
    <property type="project" value="InterPro"/>
</dbReference>
<dbReference type="RefSeq" id="WP_029567289.1">
    <property type="nucleotide sequence ID" value="NZ_JNVC02000024.1"/>
</dbReference>
<dbReference type="FunFam" id="3.30.470.10:FF:000009">
    <property type="entry name" value="D-alanine aminotransferase"/>
    <property type="match status" value="1"/>
</dbReference>
<dbReference type="InterPro" id="IPR050571">
    <property type="entry name" value="Class-IV_PLP-Dep_Aminotrnsfr"/>
</dbReference>
<organism evidence="13 14">
    <name type="scientific">Metabacillus indicus</name>
    <name type="common">Bacillus indicus</name>
    <dbReference type="NCBI Taxonomy" id="246786"/>
    <lineage>
        <taxon>Bacteria</taxon>
        <taxon>Bacillati</taxon>
        <taxon>Bacillota</taxon>
        <taxon>Bacilli</taxon>
        <taxon>Bacillales</taxon>
        <taxon>Bacillaceae</taxon>
        <taxon>Metabacillus</taxon>
    </lineage>
</organism>
<dbReference type="EMBL" id="JNVC02000024">
    <property type="protein sequence ID" value="KEZ47331.1"/>
    <property type="molecule type" value="Genomic_DNA"/>
</dbReference>
<dbReference type="EC" id="2.6.1.21" evidence="4 12"/>
<dbReference type="InterPro" id="IPR018300">
    <property type="entry name" value="Aminotrans_IV_CS"/>
</dbReference>
<comment type="subunit">
    <text evidence="3">Homodimer.</text>
</comment>
<keyword evidence="14" id="KW-1185">Reference proteome</keyword>
<dbReference type="PROSITE" id="PS00770">
    <property type="entry name" value="AA_TRANSFER_CLASS_4"/>
    <property type="match status" value="1"/>
</dbReference>
<evidence type="ECO:0000256" key="6">
    <source>
        <dbReference type="ARBA" id="ARBA00022576"/>
    </source>
</evidence>
<proteinExistence type="inferred from homology"/>
<evidence type="ECO:0000256" key="7">
    <source>
        <dbReference type="ARBA" id="ARBA00022679"/>
    </source>
</evidence>
<dbReference type="NCBIfam" id="TIGR01121">
    <property type="entry name" value="D_amino_aminoT"/>
    <property type="match status" value="1"/>
</dbReference>